<dbReference type="PANTHER" id="PTHR13683:SF846">
    <property type="entry name" value="PEPTIDASE A1 DOMAIN-CONTAINING PROTEIN"/>
    <property type="match status" value="1"/>
</dbReference>
<dbReference type="Gramene" id="OB06G20810.1">
    <property type="protein sequence ID" value="OB06G20810.1"/>
    <property type="gene ID" value="OB06G20810"/>
</dbReference>
<dbReference type="InterPro" id="IPR032799">
    <property type="entry name" value="TAXi_C"/>
</dbReference>
<evidence type="ECO:0000313" key="4">
    <source>
        <dbReference type="Proteomes" id="UP000006038"/>
    </source>
</evidence>
<dbReference type="HOGENOM" id="CLU_005738_0_0_1"/>
<dbReference type="InterPro" id="IPR033121">
    <property type="entry name" value="PEPTIDASE_A1"/>
</dbReference>
<proteinExistence type="inferred from homology"/>
<evidence type="ECO:0000256" key="1">
    <source>
        <dbReference type="ARBA" id="ARBA00007447"/>
    </source>
</evidence>
<dbReference type="OMA" id="VANCTLV"/>
<dbReference type="AlphaFoldDB" id="J3MDI7"/>
<dbReference type="GO" id="GO:0004190">
    <property type="term" value="F:aspartic-type endopeptidase activity"/>
    <property type="evidence" value="ECO:0007669"/>
    <property type="project" value="InterPro"/>
</dbReference>
<dbReference type="Pfam" id="PF14543">
    <property type="entry name" value="TAXi_N"/>
    <property type="match status" value="1"/>
</dbReference>
<evidence type="ECO:0000259" key="2">
    <source>
        <dbReference type="PROSITE" id="PS51767"/>
    </source>
</evidence>
<dbReference type="Pfam" id="PF14541">
    <property type="entry name" value="TAXi_C"/>
    <property type="match status" value="1"/>
</dbReference>
<evidence type="ECO:0000313" key="3">
    <source>
        <dbReference type="EnsemblPlants" id="OB06G20810.1"/>
    </source>
</evidence>
<dbReference type="InterPro" id="IPR001461">
    <property type="entry name" value="Aspartic_peptidase_A1"/>
</dbReference>
<name>J3MDI7_ORYBR</name>
<dbReference type="PANTHER" id="PTHR13683">
    <property type="entry name" value="ASPARTYL PROTEASES"/>
    <property type="match status" value="1"/>
</dbReference>
<dbReference type="InterPro" id="IPR021109">
    <property type="entry name" value="Peptidase_aspartic_dom_sf"/>
</dbReference>
<comment type="similarity">
    <text evidence="1">Belongs to the peptidase A1 family.</text>
</comment>
<accession>J3MDI7</accession>
<feature type="domain" description="Peptidase A1" evidence="2">
    <location>
        <begin position="1"/>
        <end position="306"/>
    </location>
</feature>
<organism evidence="3">
    <name type="scientific">Oryza brachyantha</name>
    <name type="common">malo sina</name>
    <dbReference type="NCBI Taxonomy" id="4533"/>
    <lineage>
        <taxon>Eukaryota</taxon>
        <taxon>Viridiplantae</taxon>
        <taxon>Streptophyta</taxon>
        <taxon>Embryophyta</taxon>
        <taxon>Tracheophyta</taxon>
        <taxon>Spermatophyta</taxon>
        <taxon>Magnoliopsida</taxon>
        <taxon>Liliopsida</taxon>
        <taxon>Poales</taxon>
        <taxon>Poaceae</taxon>
        <taxon>BOP clade</taxon>
        <taxon>Oryzoideae</taxon>
        <taxon>Oryzeae</taxon>
        <taxon>Oryzinae</taxon>
        <taxon>Oryza</taxon>
    </lineage>
</organism>
<protein>
    <recommendedName>
        <fullName evidence="2">Peptidase A1 domain-containing protein</fullName>
    </recommendedName>
</protein>
<dbReference type="FunFam" id="2.40.70.10:FF:000049">
    <property type="entry name" value="Aspartyl protease AED1"/>
    <property type="match status" value="1"/>
</dbReference>
<keyword evidence="4" id="KW-1185">Reference proteome</keyword>
<sequence length="310" mass="32141">TSASRCKPCFAGAPCDPAFDPSRSSSFAAVPCGSPECPMDCTGSNCPFTVPFGNTTVANCTLVRDTLALSPSATFAGFTFGCVEFGAAAKTFDAAIGLIDLSRSSHLLASRVISSPPAANGTTTAAFSYCLPSSTSSRDFLSYAPLSSNPNHPNSYFVADVVGISVAGTQLPVPPTVFTAASTMLEVATEFTFLAPAAYAALRDEFRKAMAQYAAAPPFQVLDTCRYNFTGLDRFAVPAVALEFGGGMKLGLAVDQTMYFTEPFSVGCLAFAAAPLPAFPVSVIGTLAQRSTEVVHDVRGGRVGFIPGSC</sequence>
<dbReference type="SUPFAM" id="SSF50630">
    <property type="entry name" value="Acid proteases"/>
    <property type="match status" value="1"/>
</dbReference>
<dbReference type="Proteomes" id="UP000006038">
    <property type="component" value="Chromosome 6"/>
</dbReference>
<dbReference type="PROSITE" id="PS51767">
    <property type="entry name" value="PEPTIDASE_A1"/>
    <property type="match status" value="1"/>
</dbReference>
<dbReference type="GO" id="GO:0006508">
    <property type="term" value="P:proteolysis"/>
    <property type="evidence" value="ECO:0007669"/>
    <property type="project" value="InterPro"/>
</dbReference>
<reference evidence="3" key="2">
    <citation type="submission" date="2013-04" db="UniProtKB">
        <authorList>
            <consortium name="EnsemblPlants"/>
        </authorList>
    </citation>
    <scope>IDENTIFICATION</scope>
</reference>
<dbReference type="eggNOG" id="KOG1339">
    <property type="taxonomic scope" value="Eukaryota"/>
</dbReference>
<dbReference type="InterPro" id="IPR032861">
    <property type="entry name" value="TAXi_N"/>
</dbReference>
<dbReference type="EnsemblPlants" id="OB06G20810.1">
    <property type="protein sequence ID" value="OB06G20810.1"/>
    <property type="gene ID" value="OB06G20810"/>
</dbReference>
<reference evidence="3" key="1">
    <citation type="journal article" date="2013" name="Nat. Commun.">
        <title>Whole-genome sequencing of Oryza brachyantha reveals mechanisms underlying Oryza genome evolution.</title>
        <authorList>
            <person name="Chen J."/>
            <person name="Huang Q."/>
            <person name="Gao D."/>
            <person name="Wang J."/>
            <person name="Lang Y."/>
            <person name="Liu T."/>
            <person name="Li B."/>
            <person name="Bai Z."/>
            <person name="Luis Goicoechea J."/>
            <person name="Liang C."/>
            <person name="Chen C."/>
            <person name="Zhang W."/>
            <person name="Sun S."/>
            <person name="Liao Y."/>
            <person name="Zhang X."/>
            <person name="Yang L."/>
            <person name="Song C."/>
            <person name="Wang M."/>
            <person name="Shi J."/>
            <person name="Liu G."/>
            <person name="Liu J."/>
            <person name="Zhou H."/>
            <person name="Zhou W."/>
            <person name="Yu Q."/>
            <person name="An N."/>
            <person name="Chen Y."/>
            <person name="Cai Q."/>
            <person name="Wang B."/>
            <person name="Liu B."/>
            <person name="Min J."/>
            <person name="Huang Y."/>
            <person name="Wu H."/>
            <person name="Li Z."/>
            <person name="Zhang Y."/>
            <person name="Yin Y."/>
            <person name="Song W."/>
            <person name="Jiang J."/>
            <person name="Jackson S.A."/>
            <person name="Wing R.A."/>
            <person name="Wang J."/>
            <person name="Chen M."/>
        </authorList>
    </citation>
    <scope>NUCLEOTIDE SEQUENCE [LARGE SCALE GENOMIC DNA]</scope>
    <source>
        <strain evidence="3">cv. IRGC 101232</strain>
    </source>
</reference>
<dbReference type="Gene3D" id="2.40.70.10">
    <property type="entry name" value="Acid Proteases"/>
    <property type="match status" value="2"/>
</dbReference>